<accession>A0AAP0IEA3</accession>
<name>A0AAP0IEA3_9MAGN</name>
<dbReference type="Proteomes" id="UP001420932">
    <property type="component" value="Unassembled WGS sequence"/>
</dbReference>
<evidence type="ECO:0000313" key="2">
    <source>
        <dbReference type="Proteomes" id="UP001420932"/>
    </source>
</evidence>
<proteinExistence type="predicted"/>
<dbReference type="EMBL" id="JBBNAF010000009">
    <property type="protein sequence ID" value="KAK9113848.1"/>
    <property type="molecule type" value="Genomic_DNA"/>
</dbReference>
<protein>
    <submittedName>
        <fullName evidence="1">Uncharacterized protein</fullName>
    </submittedName>
</protein>
<evidence type="ECO:0000313" key="1">
    <source>
        <dbReference type="EMBL" id="KAK9113848.1"/>
    </source>
</evidence>
<organism evidence="1 2">
    <name type="scientific">Stephania yunnanensis</name>
    <dbReference type="NCBI Taxonomy" id="152371"/>
    <lineage>
        <taxon>Eukaryota</taxon>
        <taxon>Viridiplantae</taxon>
        <taxon>Streptophyta</taxon>
        <taxon>Embryophyta</taxon>
        <taxon>Tracheophyta</taxon>
        <taxon>Spermatophyta</taxon>
        <taxon>Magnoliopsida</taxon>
        <taxon>Ranunculales</taxon>
        <taxon>Menispermaceae</taxon>
        <taxon>Menispermoideae</taxon>
        <taxon>Cissampelideae</taxon>
        <taxon>Stephania</taxon>
    </lineage>
</organism>
<comment type="caution">
    <text evidence="1">The sequence shown here is derived from an EMBL/GenBank/DDBJ whole genome shotgun (WGS) entry which is preliminary data.</text>
</comment>
<reference evidence="1 2" key="1">
    <citation type="submission" date="2024-01" db="EMBL/GenBank/DDBJ databases">
        <title>Genome assemblies of Stephania.</title>
        <authorList>
            <person name="Yang L."/>
        </authorList>
    </citation>
    <scope>NUCLEOTIDE SEQUENCE [LARGE SCALE GENOMIC DNA]</scope>
    <source>
        <strain evidence="1">YNDBR</strain>
        <tissue evidence="1">Leaf</tissue>
    </source>
</reference>
<gene>
    <name evidence="1" type="ORF">Syun_020645</name>
</gene>
<keyword evidence="2" id="KW-1185">Reference proteome</keyword>
<dbReference type="AlphaFoldDB" id="A0AAP0IEA3"/>
<sequence length="50" mass="5778">MSVTLGFHVGLAKFLPLELALCCRSCRLLFFYYLMSLENHAQKIEMKLVV</sequence>